<reference evidence="1 2" key="1">
    <citation type="journal article" date="2018" name="IMA Fungus">
        <title>IMA Genome-F 9: Draft genome sequence of Annulohypoxylon stygium, Aspergillus mulundensis, Berkeleyomyces basicola (syn. Thielaviopsis basicola), Ceratocystis smalleyi, two Cercospora beticola strains, Coleophoma cylindrospora, Fusarium fracticaudum, Phialophora cf. hyalina, and Morchella septimelata.</title>
        <authorList>
            <person name="Wingfield B.D."/>
            <person name="Bills G.F."/>
            <person name="Dong Y."/>
            <person name="Huang W."/>
            <person name="Nel W.J."/>
            <person name="Swalarsk-Parry B.S."/>
            <person name="Vaghefi N."/>
            <person name="Wilken P.M."/>
            <person name="An Z."/>
            <person name="de Beer Z.W."/>
            <person name="De Vos L."/>
            <person name="Chen L."/>
            <person name="Duong T.A."/>
            <person name="Gao Y."/>
            <person name="Hammerbacher A."/>
            <person name="Kikkert J.R."/>
            <person name="Li Y."/>
            <person name="Li H."/>
            <person name="Li K."/>
            <person name="Li Q."/>
            <person name="Liu X."/>
            <person name="Ma X."/>
            <person name="Naidoo K."/>
            <person name="Pethybridge S.J."/>
            <person name="Sun J."/>
            <person name="Steenkamp E.T."/>
            <person name="van der Nest M.A."/>
            <person name="van Wyk S."/>
            <person name="Wingfield M.J."/>
            <person name="Xiong C."/>
            <person name="Yue Q."/>
            <person name="Zhang X."/>
        </authorList>
    </citation>
    <scope>NUCLEOTIDE SEQUENCE [LARGE SCALE GENOMIC DNA]</scope>
    <source>
        <strain evidence="1 2">BP5796</strain>
    </source>
</reference>
<comment type="caution">
    <text evidence="1">The sequence shown here is derived from an EMBL/GenBank/DDBJ whole genome shotgun (WGS) entry which is preliminary data.</text>
</comment>
<protein>
    <submittedName>
        <fullName evidence="1">Uncharacterized protein</fullName>
    </submittedName>
</protein>
<sequence>MSEATASTLAKCADAAVKSTGRQGPAMLHETTTTQLCEAVPPQDARAYGDPVIDRRGIPLHLQFPSRNANWPGLLSTTALFKLPSRRVPPQLAAVLLGMHVLTSLPVCPPLATCTGWHSYAADDGAGDSPAPGTNRFRPQG</sequence>
<name>A0A3D8R2Q6_9HELO</name>
<dbReference type="AlphaFoldDB" id="A0A3D8R2Q6"/>
<gene>
    <name evidence="1" type="ORF">BP5796_08999</name>
</gene>
<evidence type="ECO:0000313" key="1">
    <source>
        <dbReference type="EMBL" id="RDW68342.1"/>
    </source>
</evidence>
<proteinExistence type="predicted"/>
<accession>A0A3D8R2Q6</accession>
<dbReference type="EMBL" id="PDLN01000013">
    <property type="protein sequence ID" value="RDW68342.1"/>
    <property type="molecule type" value="Genomic_DNA"/>
</dbReference>
<evidence type="ECO:0000313" key="2">
    <source>
        <dbReference type="Proteomes" id="UP000256328"/>
    </source>
</evidence>
<dbReference type="Proteomes" id="UP000256328">
    <property type="component" value="Unassembled WGS sequence"/>
</dbReference>
<organism evidence="1 2">
    <name type="scientific">Coleophoma crateriformis</name>
    <dbReference type="NCBI Taxonomy" id="565419"/>
    <lineage>
        <taxon>Eukaryota</taxon>
        <taxon>Fungi</taxon>
        <taxon>Dikarya</taxon>
        <taxon>Ascomycota</taxon>
        <taxon>Pezizomycotina</taxon>
        <taxon>Leotiomycetes</taxon>
        <taxon>Helotiales</taxon>
        <taxon>Dermateaceae</taxon>
        <taxon>Coleophoma</taxon>
    </lineage>
</organism>
<keyword evidence="2" id="KW-1185">Reference proteome</keyword>